<dbReference type="InterPro" id="IPR011009">
    <property type="entry name" value="Kinase-like_dom_sf"/>
</dbReference>
<proteinExistence type="predicted"/>
<comment type="caution">
    <text evidence="1">The sequence shown here is derived from an EMBL/GenBank/DDBJ whole genome shotgun (WGS) entry which is preliminary data.</text>
</comment>
<accession>A0ABP8CQ13</accession>
<dbReference type="SUPFAM" id="SSF56112">
    <property type="entry name" value="Protein kinase-like (PK-like)"/>
    <property type="match status" value="1"/>
</dbReference>
<reference evidence="2" key="1">
    <citation type="journal article" date="2019" name="Int. J. Syst. Evol. Microbiol.">
        <title>The Global Catalogue of Microorganisms (GCM) 10K type strain sequencing project: providing services to taxonomists for standard genome sequencing and annotation.</title>
        <authorList>
            <consortium name="The Broad Institute Genomics Platform"/>
            <consortium name="The Broad Institute Genome Sequencing Center for Infectious Disease"/>
            <person name="Wu L."/>
            <person name="Ma J."/>
        </authorList>
    </citation>
    <scope>NUCLEOTIDE SEQUENCE [LARGE SCALE GENOMIC DNA]</scope>
    <source>
        <strain evidence="2">JCM 17440</strain>
    </source>
</reference>
<dbReference type="Proteomes" id="UP001501710">
    <property type="component" value="Unassembled WGS sequence"/>
</dbReference>
<gene>
    <name evidence="1" type="ORF">GCM10022254_70840</name>
</gene>
<evidence type="ECO:0008006" key="3">
    <source>
        <dbReference type="Google" id="ProtNLM"/>
    </source>
</evidence>
<sequence>MPDRGAGSPFVDRVEWESLPHELRDAVQDELGQPATVEPVREGRRSALAVVARFDGGQVFIKGAPVVNERAVAQLDREAAVNPHVLSITPALVCDVECGQWRLLGFEHVRGRRADYTPGSRDLDAVLETLAAVDGLRVPDGLRVMWFEGRWSDYAIVPQRLGRLAGTALLHTDLNPGNLLVAGAGARLVDWGMASRGARFVNPADLVVNLVACGHAPRDAEDIVGDLDAWKAADPEVVDYYARLLASTWLEAFWAPAHPWARAVVDAAVRWAMYRRGLLC</sequence>
<dbReference type="Gene3D" id="3.90.1200.10">
    <property type="match status" value="1"/>
</dbReference>
<name>A0ABP8CQ13_9ACTN</name>
<protein>
    <recommendedName>
        <fullName evidence="3">Aminoglycoside phosphotransferase domain-containing protein</fullName>
    </recommendedName>
</protein>
<organism evidence="1 2">
    <name type="scientific">Actinomadura meridiana</name>
    <dbReference type="NCBI Taxonomy" id="559626"/>
    <lineage>
        <taxon>Bacteria</taxon>
        <taxon>Bacillati</taxon>
        <taxon>Actinomycetota</taxon>
        <taxon>Actinomycetes</taxon>
        <taxon>Streptosporangiales</taxon>
        <taxon>Thermomonosporaceae</taxon>
        <taxon>Actinomadura</taxon>
    </lineage>
</organism>
<evidence type="ECO:0000313" key="2">
    <source>
        <dbReference type="Proteomes" id="UP001501710"/>
    </source>
</evidence>
<evidence type="ECO:0000313" key="1">
    <source>
        <dbReference type="EMBL" id="GAA4241545.1"/>
    </source>
</evidence>
<dbReference type="EMBL" id="BAABAS010000028">
    <property type="protein sequence ID" value="GAA4241545.1"/>
    <property type="molecule type" value="Genomic_DNA"/>
</dbReference>
<keyword evidence="2" id="KW-1185">Reference proteome</keyword>